<evidence type="ECO:0000259" key="4">
    <source>
        <dbReference type="PROSITE" id="PS51186"/>
    </source>
</evidence>
<organism evidence="5 6">
    <name type="scientific">Actinopolyspora xinjiangensis</name>
    <dbReference type="NCBI Taxonomy" id="405564"/>
    <lineage>
        <taxon>Bacteria</taxon>
        <taxon>Bacillati</taxon>
        <taxon>Actinomycetota</taxon>
        <taxon>Actinomycetes</taxon>
        <taxon>Actinopolysporales</taxon>
        <taxon>Actinopolysporaceae</taxon>
        <taxon>Actinopolyspora</taxon>
    </lineage>
</organism>
<dbReference type="InterPro" id="IPR016181">
    <property type="entry name" value="Acyl_CoA_acyltransferase"/>
</dbReference>
<evidence type="ECO:0000256" key="2">
    <source>
        <dbReference type="ARBA" id="ARBA00023315"/>
    </source>
</evidence>
<keyword evidence="1 5" id="KW-0808">Transferase</keyword>
<dbReference type="STRING" id="405564.SAMN04487905_111171"/>
<sequence length="299" mass="32779">MISTTELDELMRRGWPAIRETTVDGWLARFSGGVTRRANSVLPFRSPSEPERAVCRVEELYRCHGLLPAFQLGPAARPSDLDAVLARRGYELRTPTVVLVAALGEVPHHLPGSRPEIHVQHRPDPSWTELWWKVDGRGGPDSRAIAHEILTAVPALYASREDRHGVAAVGRLALVGSRAGLYCMATRPDARGRGHASAILRGLLERAAECGSKYAWLQVTTDNHAARALYERAGFRWASHYHYRELTSPAAIPLGEHQRTAEGKGARNPSPEKDSGTRPTPDGSHASTEEKTAAYTADP</sequence>
<protein>
    <submittedName>
        <fullName evidence="5">Acetyltransferase (GNAT) family protein</fullName>
    </submittedName>
</protein>
<evidence type="ECO:0000313" key="6">
    <source>
        <dbReference type="Proteomes" id="UP000199497"/>
    </source>
</evidence>
<accession>A0A1H0WBN8</accession>
<dbReference type="InterPro" id="IPR056935">
    <property type="entry name" value="Rv0428c-like_C"/>
</dbReference>
<keyword evidence="2" id="KW-0012">Acyltransferase</keyword>
<dbReference type="Proteomes" id="UP000199497">
    <property type="component" value="Unassembled WGS sequence"/>
</dbReference>
<dbReference type="GO" id="GO:0016747">
    <property type="term" value="F:acyltransferase activity, transferring groups other than amino-acyl groups"/>
    <property type="evidence" value="ECO:0007669"/>
    <property type="project" value="InterPro"/>
</dbReference>
<evidence type="ECO:0000256" key="3">
    <source>
        <dbReference type="SAM" id="MobiDB-lite"/>
    </source>
</evidence>
<feature type="region of interest" description="Disordered" evidence="3">
    <location>
        <begin position="252"/>
        <end position="299"/>
    </location>
</feature>
<dbReference type="PANTHER" id="PTHR43420:SF47">
    <property type="entry name" value="N-ACETYLTRANSFERASE DOMAIN-CONTAINING PROTEIN"/>
    <property type="match status" value="1"/>
</dbReference>
<dbReference type="OrthoDB" id="9775595at2"/>
<feature type="compositionally biased region" description="Basic and acidic residues" evidence="3">
    <location>
        <begin position="256"/>
        <end position="276"/>
    </location>
</feature>
<dbReference type="AlphaFoldDB" id="A0A1H0WBN8"/>
<dbReference type="Pfam" id="PF24553">
    <property type="entry name" value="Rv0428c_C"/>
    <property type="match status" value="1"/>
</dbReference>
<keyword evidence="6" id="KW-1185">Reference proteome</keyword>
<reference evidence="6" key="1">
    <citation type="submission" date="2016-10" db="EMBL/GenBank/DDBJ databases">
        <authorList>
            <person name="Varghese N."/>
            <person name="Submissions S."/>
        </authorList>
    </citation>
    <scope>NUCLEOTIDE SEQUENCE [LARGE SCALE GENOMIC DNA]</scope>
    <source>
        <strain evidence="6">DSM 46732</strain>
    </source>
</reference>
<dbReference type="SUPFAM" id="SSF55729">
    <property type="entry name" value="Acyl-CoA N-acyltransferases (Nat)"/>
    <property type="match status" value="1"/>
</dbReference>
<dbReference type="RefSeq" id="WP_092603586.1">
    <property type="nucleotide sequence ID" value="NZ_FNJR01000011.1"/>
</dbReference>
<evidence type="ECO:0000313" key="5">
    <source>
        <dbReference type="EMBL" id="SDP88170.1"/>
    </source>
</evidence>
<dbReference type="Gene3D" id="3.40.630.30">
    <property type="match status" value="1"/>
</dbReference>
<feature type="domain" description="N-acetyltransferase" evidence="4">
    <location>
        <begin position="119"/>
        <end position="255"/>
    </location>
</feature>
<dbReference type="PROSITE" id="PS51186">
    <property type="entry name" value="GNAT"/>
    <property type="match status" value="1"/>
</dbReference>
<proteinExistence type="predicted"/>
<gene>
    <name evidence="5" type="ORF">SAMN04487905_111171</name>
</gene>
<name>A0A1H0WBN8_9ACTN</name>
<dbReference type="PANTHER" id="PTHR43420">
    <property type="entry name" value="ACETYLTRANSFERASE"/>
    <property type="match status" value="1"/>
</dbReference>
<evidence type="ECO:0000256" key="1">
    <source>
        <dbReference type="ARBA" id="ARBA00022679"/>
    </source>
</evidence>
<dbReference type="InterPro" id="IPR000182">
    <property type="entry name" value="GNAT_dom"/>
</dbReference>
<dbReference type="CDD" id="cd04301">
    <property type="entry name" value="NAT_SF"/>
    <property type="match status" value="1"/>
</dbReference>
<dbReference type="EMBL" id="FNJR01000011">
    <property type="protein sequence ID" value="SDP88170.1"/>
    <property type="molecule type" value="Genomic_DNA"/>
</dbReference>
<dbReference type="InterPro" id="IPR050680">
    <property type="entry name" value="YpeA/RimI_acetyltransf"/>
</dbReference>